<dbReference type="InterPro" id="IPR050491">
    <property type="entry name" value="AmpC-like"/>
</dbReference>
<dbReference type="EMBL" id="ARYJ01000017">
    <property type="protein sequence ID" value="KCZ83807.1"/>
    <property type="molecule type" value="Genomic_DNA"/>
</dbReference>
<name>A0A059F6B2_9PROT</name>
<accession>A0A059F6B2</accession>
<keyword evidence="4" id="KW-1185">Reference proteome</keyword>
<dbReference type="RefSeq" id="WP_035584517.1">
    <property type="nucleotide sequence ID" value="NZ_ARYJ01000017.1"/>
</dbReference>
<evidence type="ECO:0000313" key="3">
    <source>
        <dbReference type="EMBL" id="KCZ83807.1"/>
    </source>
</evidence>
<dbReference type="Gene3D" id="3.40.710.10">
    <property type="entry name" value="DD-peptidase/beta-lactamase superfamily"/>
    <property type="match status" value="1"/>
</dbReference>
<dbReference type="PANTHER" id="PTHR46825">
    <property type="entry name" value="D-ALANYL-D-ALANINE-CARBOXYPEPTIDASE/ENDOPEPTIDASE AMPH"/>
    <property type="match status" value="1"/>
</dbReference>
<dbReference type="STRING" id="1280952.HJA_16574"/>
<keyword evidence="1" id="KW-0732">Signal</keyword>
<comment type="caution">
    <text evidence="3">The sequence shown here is derived from an EMBL/GenBank/DDBJ whole genome shotgun (WGS) entry which is preliminary data.</text>
</comment>
<dbReference type="Pfam" id="PF00144">
    <property type="entry name" value="Beta-lactamase"/>
    <property type="match status" value="1"/>
</dbReference>
<protein>
    <submittedName>
        <fullName evidence="3">S12 family peptidase</fullName>
    </submittedName>
</protein>
<dbReference type="PANTHER" id="PTHR46825:SF7">
    <property type="entry name" value="D-ALANYL-D-ALANINE CARBOXYPEPTIDASE"/>
    <property type="match status" value="1"/>
</dbReference>
<dbReference type="Proteomes" id="UP000024816">
    <property type="component" value="Unassembled WGS sequence"/>
</dbReference>
<dbReference type="OrthoDB" id="5377981at2"/>
<dbReference type="PROSITE" id="PS51318">
    <property type="entry name" value="TAT"/>
    <property type="match status" value="1"/>
</dbReference>
<dbReference type="SUPFAM" id="SSF56601">
    <property type="entry name" value="beta-lactamase/transpeptidase-like"/>
    <property type="match status" value="1"/>
</dbReference>
<reference evidence="3 4" key="1">
    <citation type="journal article" date="2014" name="Antonie Van Leeuwenhoek">
        <title>Hyphomonas beringensis sp. nov. and Hyphomonas chukchiensis sp. nov., isolated from surface seawater of the Bering Sea and Chukchi Sea.</title>
        <authorList>
            <person name="Li C."/>
            <person name="Lai Q."/>
            <person name="Li G."/>
            <person name="Dong C."/>
            <person name="Wang J."/>
            <person name="Liao Y."/>
            <person name="Shao Z."/>
        </authorList>
    </citation>
    <scope>NUCLEOTIDE SEQUENCE [LARGE SCALE GENOMIC DNA]</scope>
    <source>
        <strain evidence="3 4">VP2</strain>
    </source>
</reference>
<gene>
    <name evidence="3" type="ORF">HJA_16574</name>
</gene>
<proteinExistence type="predicted"/>
<dbReference type="AlphaFoldDB" id="A0A059F6B2"/>
<evidence type="ECO:0000256" key="1">
    <source>
        <dbReference type="SAM" id="SignalP"/>
    </source>
</evidence>
<dbReference type="PATRIC" id="fig|1280952.3.peg.3316"/>
<organism evidence="3 4">
    <name type="scientific">Hyphomonas jannaschiana VP2</name>
    <dbReference type="NCBI Taxonomy" id="1280952"/>
    <lineage>
        <taxon>Bacteria</taxon>
        <taxon>Pseudomonadati</taxon>
        <taxon>Pseudomonadota</taxon>
        <taxon>Alphaproteobacteria</taxon>
        <taxon>Hyphomonadales</taxon>
        <taxon>Hyphomonadaceae</taxon>
        <taxon>Hyphomonas</taxon>
    </lineage>
</organism>
<feature type="domain" description="Beta-lactamase-related" evidence="2">
    <location>
        <begin position="63"/>
        <end position="365"/>
    </location>
</feature>
<dbReference type="InterPro" id="IPR006311">
    <property type="entry name" value="TAT_signal"/>
</dbReference>
<dbReference type="InterPro" id="IPR001466">
    <property type="entry name" value="Beta-lactam-related"/>
</dbReference>
<dbReference type="eggNOG" id="COG1680">
    <property type="taxonomic scope" value="Bacteria"/>
</dbReference>
<evidence type="ECO:0000259" key="2">
    <source>
        <dbReference type="Pfam" id="PF00144"/>
    </source>
</evidence>
<feature type="chain" id="PRO_5001577784" evidence="1">
    <location>
        <begin position="26"/>
        <end position="382"/>
    </location>
</feature>
<dbReference type="InterPro" id="IPR012338">
    <property type="entry name" value="Beta-lactam/transpept-like"/>
</dbReference>
<sequence length="382" mass="41413">MFQPPDLSRRHLLAMAGGACLLPLAACTAGKAAPEPAGAPDALPDASLEARLAAVLEAVPVEEVPGILLMVDRPDGRISLTRGYEDRETRAPIRMESVMRAGSICKTYMAALTVKMAGAGQIDLEAPLSLYVDPAVMAQLPEGLDPTIRQLLNHTSGVPDYYSERFYEEDWDISQRLTPALVLHAIRGLPATQVPGTVYDYSNTNYHLVALALEAVSGKSVASLLQAELIEPLGLQHTYYDAVFPPGDTIHGYGSPFDPWADMFESRENTGPDGGMMMRPSDLVIWLRALLAPGGRFEDIGRVMAADPVLERKRREHGLGLDIMTSREGTEVLGHTGGVDGYFTAGFYVPARDSVLVLYMNRSDEEIFGPLFGQCLREVVAG</sequence>
<feature type="signal peptide" evidence="1">
    <location>
        <begin position="1"/>
        <end position="25"/>
    </location>
</feature>
<evidence type="ECO:0000313" key="4">
    <source>
        <dbReference type="Proteomes" id="UP000024816"/>
    </source>
</evidence>